<comment type="caution">
    <text evidence="1">The sequence shown here is derived from an EMBL/GenBank/DDBJ whole genome shotgun (WGS) entry which is preliminary data.</text>
</comment>
<dbReference type="InterPro" id="IPR016187">
    <property type="entry name" value="CTDL_fold"/>
</dbReference>
<dbReference type="SUPFAM" id="SSF56436">
    <property type="entry name" value="C-type lectin-like"/>
    <property type="match status" value="1"/>
</dbReference>
<evidence type="ECO:0008006" key="3">
    <source>
        <dbReference type="Google" id="ProtNLM"/>
    </source>
</evidence>
<protein>
    <recommendedName>
        <fullName evidence="3">C-type lectin domain-containing protein</fullName>
    </recommendedName>
</protein>
<dbReference type="Proteomes" id="UP000828390">
    <property type="component" value="Unassembled WGS sequence"/>
</dbReference>
<evidence type="ECO:0000313" key="2">
    <source>
        <dbReference type="Proteomes" id="UP000828390"/>
    </source>
</evidence>
<reference evidence="1" key="1">
    <citation type="journal article" date="2019" name="bioRxiv">
        <title>The Genome of the Zebra Mussel, Dreissena polymorpha: A Resource for Invasive Species Research.</title>
        <authorList>
            <person name="McCartney M.A."/>
            <person name="Auch B."/>
            <person name="Kono T."/>
            <person name="Mallez S."/>
            <person name="Zhang Y."/>
            <person name="Obille A."/>
            <person name="Becker A."/>
            <person name="Abrahante J.E."/>
            <person name="Garbe J."/>
            <person name="Badalamenti J.P."/>
            <person name="Herman A."/>
            <person name="Mangelson H."/>
            <person name="Liachko I."/>
            <person name="Sullivan S."/>
            <person name="Sone E.D."/>
            <person name="Koren S."/>
            <person name="Silverstein K.A.T."/>
            <person name="Beckman K.B."/>
            <person name="Gohl D.M."/>
        </authorList>
    </citation>
    <scope>NUCLEOTIDE SEQUENCE</scope>
    <source>
        <strain evidence="1">Duluth1</strain>
        <tissue evidence="1">Whole animal</tissue>
    </source>
</reference>
<accession>A0A9D4GPQ5</accession>
<dbReference type="AlphaFoldDB" id="A0A9D4GPQ5"/>
<name>A0A9D4GPQ5_DREPO</name>
<sequence>MHKVSCLDFSGFGFVLPSDFWIGSFWEYDGTNWTSVWPMCDTVIPVTWAVWDNGEPDGIGIQTCNRIHSTLKYRTYYCYGLYDALCEKSGIDQDISQNVMCLGIYLNKSCLS</sequence>
<keyword evidence="2" id="KW-1185">Reference proteome</keyword>
<reference evidence="1" key="2">
    <citation type="submission" date="2020-11" db="EMBL/GenBank/DDBJ databases">
        <authorList>
            <person name="McCartney M.A."/>
            <person name="Auch B."/>
            <person name="Kono T."/>
            <person name="Mallez S."/>
            <person name="Becker A."/>
            <person name="Gohl D.M."/>
            <person name="Silverstein K.A.T."/>
            <person name="Koren S."/>
            <person name="Bechman K.B."/>
            <person name="Herman A."/>
            <person name="Abrahante J.E."/>
            <person name="Garbe J."/>
        </authorList>
    </citation>
    <scope>NUCLEOTIDE SEQUENCE</scope>
    <source>
        <strain evidence="1">Duluth1</strain>
        <tissue evidence="1">Whole animal</tissue>
    </source>
</reference>
<proteinExistence type="predicted"/>
<organism evidence="1 2">
    <name type="scientific">Dreissena polymorpha</name>
    <name type="common">Zebra mussel</name>
    <name type="synonym">Mytilus polymorpha</name>
    <dbReference type="NCBI Taxonomy" id="45954"/>
    <lineage>
        <taxon>Eukaryota</taxon>
        <taxon>Metazoa</taxon>
        <taxon>Spiralia</taxon>
        <taxon>Lophotrochozoa</taxon>
        <taxon>Mollusca</taxon>
        <taxon>Bivalvia</taxon>
        <taxon>Autobranchia</taxon>
        <taxon>Heteroconchia</taxon>
        <taxon>Euheterodonta</taxon>
        <taxon>Imparidentia</taxon>
        <taxon>Neoheterodontei</taxon>
        <taxon>Myida</taxon>
        <taxon>Dreissenoidea</taxon>
        <taxon>Dreissenidae</taxon>
        <taxon>Dreissena</taxon>
    </lineage>
</organism>
<gene>
    <name evidence="1" type="ORF">DPMN_123104</name>
</gene>
<evidence type="ECO:0000313" key="1">
    <source>
        <dbReference type="EMBL" id="KAH3821341.1"/>
    </source>
</evidence>
<dbReference type="EMBL" id="JAIWYP010000005">
    <property type="protein sequence ID" value="KAH3821341.1"/>
    <property type="molecule type" value="Genomic_DNA"/>
</dbReference>